<protein>
    <submittedName>
        <fullName evidence="1">Uncharacterized protein</fullName>
    </submittedName>
</protein>
<reference evidence="1" key="1">
    <citation type="submission" date="2022-04" db="EMBL/GenBank/DDBJ databases">
        <title>Genome of the entomopathogenic fungus Entomophthora muscae.</title>
        <authorList>
            <person name="Elya C."/>
            <person name="Lovett B.R."/>
            <person name="Lee E."/>
            <person name="Macias A.M."/>
            <person name="Hajek A.E."/>
            <person name="De Bivort B.L."/>
            <person name="Kasson M.T."/>
            <person name="De Fine Licht H.H."/>
            <person name="Stajich J.E."/>
        </authorList>
    </citation>
    <scope>NUCLEOTIDE SEQUENCE</scope>
    <source>
        <strain evidence="1">Berkeley</strain>
    </source>
</reference>
<sequence length="219" mass="24257">MKKFLAIVVYSASVQGLLPKPPSFPLEACKNAELAGRILGRLSPEFAKCFNDSLFFASALTACGKCRDAAVKTSMLFQSRCKLPTASSYVQFGVDKLQVYVNWANKANVDAVCHSEDVYEEGQYRYKYNCLQALLNADTAIDNAKAKAEVHNVDLTFTTKDMKAICNNCTKILVDQFHGRGNEIPFTYSFIPLSPPDTLLQDIAGVCDYDTKTSSQYQI</sequence>
<evidence type="ECO:0000313" key="1">
    <source>
        <dbReference type="EMBL" id="KAJ9050085.1"/>
    </source>
</evidence>
<dbReference type="EMBL" id="QTSX02007175">
    <property type="protein sequence ID" value="KAJ9050085.1"/>
    <property type="molecule type" value="Genomic_DNA"/>
</dbReference>
<name>A0ACC2RJ06_9FUNG</name>
<accession>A0ACC2RJ06</accession>
<evidence type="ECO:0000313" key="2">
    <source>
        <dbReference type="Proteomes" id="UP001165960"/>
    </source>
</evidence>
<organism evidence="1 2">
    <name type="scientific">Entomophthora muscae</name>
    <dbReference type="NCBI Taxonomy" id="34485"/>
    <lineage>
        <taxon>Eukaryota</taxon>
        <taxon>Fungi</taxon>
        <taxon>Fungi incertae sedis</taxon>
        <taxon>Zoopagomycota</taxon>
        <taxon>Entomophthoromycotina</taxon>
        <taxon>Entomophthoromycetes</taxon>
        <taxon>Entomophthorales</taxon>
        <taxon>Entomophthoraceae</taxon>
        <taxon>Entomophthora</taxon>
    </lineage>
</organism>
<gene>
    <name evidence="1" type="ORF">DSO57_1017764</name>
</gene>
<proteinExistence type="predicted"/>
<dbReference type="Proteomes" id="UP001165960">
    <property type="component" value="Unassembled WGS sequence"/>
</dbReference>
<keyword evidence="2" id="KW-1185">Reference proteome</keyword>
<comment type="caution">
    <text evidence="1">The sequence shown here is derived from an EMBL/GenBank/DDBJ whole genome shotgun (WGS) entry which is preliminary data.</text>
</comment>